<evidence type="ECO:0000259" key="1">
    <source>
        <dbReference type="PROSITE" id="PS51186"/>
    </source>
</evidence>
<dbReference type="PANTHER" id="PTHR43441">
    <property type="entry name" value="RIBOSOMAL-PROTEIN-SERINE ACETYLTRANSFERASE"/>
    <property type="match status" value="1"/>
</dbReference>
<proteinExistence type="predicted"/>
<organism evidence="2 3">
    <name type="scientific">Vibrio bivalvicida</name>
    <dbReference type="NCBI Taxonomy" id="1276888"/>
    <lineage>
        <taxon>Bacteria</taxon>
        <taxon>Pseudomonadati</taxon>
        <taxon>Pseudomonadota</taxon>
        <taxon>Gammaproteobacteria</taxon>
        <taxon>Vibrionales</taxon>
        <taxon>Vibrionaceae</taxon>
        <taxon>Vibrio</taxon>
        <taxon>Vibrio oreintalis group</taxon>
    </lineage>
</organism>
<keyword evidence="2" id="KW-0808">Transferase</keyword>
<dbReference type="Proteomes" id="UP001569151">
    <property type="component" value="Unassembled WGS sequence"/>
</dbReference>
<dbReference type="InterPro" id="IPR016181">
    <property type="entry name" value="Acyl_CoA_acyltransferase"/>
</dbReference>
<accession>A0ABV4MDX3</accession>
<evidence type="ECO:0000313" key="3">
    <source>
        <dbReference type="Proteomes" id="UP001569151"/>
    </source>
</evidence>
<dbReference type="EMBL" id="JBGOOS010000002">
    <property type="protein sequence ID" value="MEZ8207776.1"/>
    <property type="molecule type" value="Genomic_DNA"/>
</dbReference>
<feature type="domain" description="N-acetyltransferase" evidence="1">
    <location>
        <begin position="24"/>
        <end position="177"/>
    </location>
</feature>
<dbReference type="SUPFAM" id="SSF55729">
    <property type="entry name" value="Acyl-CoA N-acyltransferases (Nat)"/>
    <property type="match status" value="1"/>
</dbReference>
<dbReference type="Pfam" id="PF13302">
    <property type="entry name" value="Acetyltransf_3"/>
    <property type="match status" value="1"/>
</dbReference>
<sequence length="177" mass="20286">MFTQKVDDEISLALVQESFATKYSELVADQFDYLSQWLAWPSHCTSEQDFRLFVQRVLHEYAEGKTITCAIVYHGEIVGNCSCFGIDYDTKSLEIGYWLSQHCQGKGIVTRVVRYLIELAFNELKMEKVQLSAAVENMPSRKVAERTGMVLEGIISNQEKVGERILDHAIYGIHRNR</sequence>
<dbReference type="Gene3D" id="3.40.630.30">
    <property type="match status" value="1"/>
</dbReference>
<dbReference type="PROSITE" id="PS51186">
    <property type="entry name" value="GNAT"/>
    <property type="match status" value="1"/>
</dbReference>
<protein>
    <submittedName>
        <fullName evidence="2">GNAT family N-acetyltransferase</fullName>
        <ecNumber evidence="2">2.3.-.-</ecNumber>
    </submittedName>
</protein>
<dbReference type="PANTHER" id="PTHR43441:SF11">
    <property type="entry name" value="RIBOSOMAL-PROTEIN-SERINE ACETYLTRANSFERASE"/>
    <property type="match status" value="1"/>
</dbReference>
<dbReference type="RefSeq" id="WP_371717447.1">
    <property type="nucleotide sequence ID" value="NZ_JBGOOF010000002.1"/>
</dbReference>
<dbReference type="EC" id="2.3.-.-" evidence="2"/>
<dbReference type="GO" id="GO:0016746">
    <property type="term" value="F:acyltransferase activity"/>
    <property type="evidence" value="ECO:0007669"/>
    <property type="project" value="UniProtKB-KW"/>
</dbReference>
<comment type="caution">
    <text evidence="2">The sequence shown here is derived from an EMBL/GenBank/DDBJ whole genome shotgun (WGS) entry which is preliminary data.</text>
</comment>
<name>A0ABV4MDX3_9VIBR</name>
<keyword evidence="2" id="KW-0012">Acyltransferase</keyword>
<gene>
    <name evidence="2" type="ORF">ACED39_03185</name>
</gene>
<keyword evidence="3" id="KW-1185">Reference proteome</keyword>
<reference evidence="2 3" key="1">
    <citation type="submission" date="2024-06" db="EMBL/GenBank/DDBJ databases">
        <authorList>
            <person name="Steensen K."/>
            <person name="Seneca J."/>
            <person name="Bartlau N."/>
            <person name="Yu A.X."/>
            <person name="Polz M.F."/>
        </authorList>
    </citation>
    <scope>NUCLEOTIDE SEQUENCE [LARGE SCALE GENOMIC DNA]</scope>
    <source>
        <strain evidence="2 3">1F146</strain>
    </source>
</reference>
<evidence type="ECO:0000313" key="2">
    <source>
        <dbReference type="EMBL" id="MEZ8207776.1"/>
    </source>
</evidence>
<dbReference type="InterPro" id="IPR000182">
    <property type="entry name" value="GNAT_dom"/>
</dbReference>
<dbReference type="InterPro" id="IPR051908">
    <property type="entry name" value="Ribosomal_N-acetyltransferase"/>
</dbReference>